<reference evidence="1" key="1">
    <citation type="submission" date="2023-07" db="EMBL/GenBank/DDBJ databases">
        <title>A chromosome-level genome assembly of Lolium multiflorum.</title>
        <authorList>
            <person name="Chen Y."/>
            <person name="Copetti D."/>
            <person name="Kolliker R."/>
            <person name="Studer B."/>
        </authorList>
    </citation>
    <scope>NUCLEOTIDE SEQUENCE</scope>
    <source>
        <strain evidence="1">02402/16</strain>
        <tissue evidence="1">Leaf</tissue>
    </source>
</reference>
<protein>
    <submittedName>
        <fullName evidence="1">Uncharacterized protein</fullName>
    </submittedName>
</protein>
<sequence length="120" mass="12271">MCPGAVPIAMSQRAGEAVSYLFSPAPSMASSRAVYAGKKKERRKVGLSDVGTGKISALLTDEAWIDADNPLPASLFSTKKKERSKAGVSAVGTGKISALCFSLGLISTFSTCGSAGKIGV</sequence>
<name>A0AAD8VHV0_LOLMU</name>
<comment type="caution">
    <text evidence="1">The sequence shown here is derived from an EMBL/GenBank/DDBJ whole genome shotgun (WGS) entry which is preliminary data.</text>
</comment>
<organism evidence="1 2">
    <name type="scientific">Lolium multiflorum</name>
    <name type="common">Italian ryegrass</name>
    <name type="synonym">Lolium perenne subsp. multiflorum</name>
    <dbReference type="NCBI Taxonomy" id="4521"/>
    <lineage>
        <taxon>Eukaryota</taxon>
        <taxon>Viridiplantae</taxon>
        <taxon>Streptophyta</taxon>
        <taxon>Embryophyta</taxon>
        <taxon>Tracheophyta</taxon>
        <taxon>Spermatophyta</taxon>
        <taxon>Magnoliopsida</taxon>
        <taxon>Liliopsida</taxon>
        <taxon>Poales</taxon>
        <taxon>Poaceae</taxon>
        <taxon>BOP clade</taxon>
        <taxon>Pooideae</taxon>
        <taxon>Poodae</taxon>
        <taxon>Poeae</taxon>
        <taxon>Poeae Chloroplast Group 2 (Poeae type)</taxon>
        <taxon>Loliodinae</taxon>
        <taxon>Loliinae</taxon>
        <taxon>Lolium</taxon>
    </lineage>
</organism>
<accession>A0AAD8VHV0</accession>
<proteinExistence type="predicted"/>
<evidence type="ECO:0000313" key="2">
    <source>
        <dbReference type="Proteomes" id="UP001231189"/>
    </source>
</evidence>
<dbReference type="AlphaFoldDB" id="A0AAD8VHV0"/>
<keyword evidence="2" id="KW-1185">Reference proteome</keyword>
<gene>
    <name evidence="1" type="ORF">QYE76_029063</name>
</gene>
<dbReference type="Proteomes" id="UP001231189">
    <property type="component" value="Unassembled WGS sequence"/>
</dbReference>
<evidence type="ECO:0000313" key="1">
    <source>
        <dbReference type="EMBL" id="KAK1605390.1"/>
    </source>
</evidence>
<dbReference type="EMBL" id="JAUUTY010000007">
    <property type="protein sequence ID" value="KAK1605390.1"/>
    <property type="molecule type" value="Genomic_DNA"/>
</dbReference>